<dbReference type="CDD" id="cd02440">
    <property type="entry name" value="AdoMet_MTases"/>
    <property type="match status" value="1"/>
</dbReference>
<dbReference type="InterPro" id="IPR013656">
    <property type="entry name" value="PAS_4"/>
</dbReference>
<dbReference type="SUPFAM" id="SSF47757">
    <property type="entry name" value="Chemotaxis receptor methyltransferase CheR, N-terminal domain"/>
    <property type="match status" value="1"/>
</dbReference>
<feature type="domain" description="PAS" evidence="7">
    <location>
        <begin position="508"/>
        <end position="556"/>
    </location>
</feature>
<accession>A0ABP6WR75</accession>
<gene>
    <name evidence="9" type="ORF">GCM10022197_06730</name>
</gene>
<dbReference type="InterPro" id="IPR050903">
    <property type="entry name" value="Bact_Chemotaxis_MeTrfase"/>
</dbReference>
<dbReference type="PROSITE" id="PS50112">
    <property type="entry name" value="PAS"/>
    <property type="match status" value="1"/>
</dbReference>
<dbReference type="Pfam" id="PF01739">
    <property type="entry name" value="CheR"/>
    <property type="match status" value="1"/>
</dbReference>
<dbReference type="PANTHER" id="PTHR24422:SF10">
    <property type="entry name" value="CHEMOTAXIS PROTEIN METHYLTRANSFERASE 2"/>
    <property type="match status" value="1"/>
</dbReference>
<dbReference type="InterPro" id="IPR000780">
    <property type="entry name" value="CheR_MeTrfase"/>
</dbReference>
<dbReference type="SUPFAM" id="SSF55785">
    <property type="entry name" value="PYP-like sensor domain (PAS domain)"/>
    <property type="match status" value="2"/>
</dbReference>
<evidence type="ECO:0000256" key="3">
    <source>
        <dbReference type="ARBA" id="ARBA00022603"/>
    </source>
</evidence>
<dbReference type="InterPro" id="IPR022642">
    <property type="entry name" value="CheR_C"/>
</dbReference>
<dbReference type="InterPro" id="IPR036804">
    <property type="entry name" value="CheR_N_sf"/>
</dbReference>
<dbReference type="Pfam" id="PF03705">
    <property type="entry name" value="CheR_N"/>
    <property type="match status" value="1"/>
</dbReference>
<evidence type="ECO:0000259" key="7">
    <source>
        <dbReference type="PROSITE" id="PS50112"/>
    </source>
</evidence>
<evidence type="ECO:0000256" key="1">
    <source>
        <dbReference type="ARBA" id="ARBA00001541"/>
    </source>
</evidence>
<dbReference type="Gene3D" id="3.30.450.20">
    <property type="entry name" value="PAS domain"/>
    <property type="match status" value="2"/>
</dbReference>
<feature type="region of interest" description="Disordered" evidence="6">
    <location>
        <begin position="443"/>
        <end position="500"/>
    </location>
</feature>
<dbReference type="Gene3D" id="3.40.50.150">
    <property type="entry name" value="Vaccinia Virus protein VP39"/>
    <property type="match status" value="1"/>
</dbReference>
<sequence>MSDTATTSEDPGPVGPEDRQFEQLLEFLREVRGIDFTGYKRPSLMRRVRHRMGELHLTSFDEYQDLLQLQPDEFATLFNTVLINVTSFFRDADAWTELRERLVPQLLARADGAPIRVWSAGCASGQEAYSIAMVLHEALGPAFRERVKIYATDVDEHALNEARQASYAERELDGLPEGFAERYLDAVGGRFVVSSELRRAVIFGRNDLTVDAPISRIDVLLCRNLLMYFNAETQNRVLGRLGFALKPDGVLFLGKAEMLLNHADLFEPIDLKRRFFRRIRLDVAEGAGFSESAVRRPRAVVADDTGRLRNEILLNNPVAQLAVASDGRLAMINHRANAMLGLSDRDLGRPFQDLDVSYRPLELRPHLRAVTETRTAAWLREVEWRRIGPDPVYLDIQLVPLTDSEGGVLGVSISFTDVTRFRQLRVEVETANRQLAAAYEELQSTNEELETTNEELQSTVEELETTNEELQSTNEELETMNEELQSSNDEQQSSNDQLRERTTEVGELNEFMGAVLGSFGGAVVVLDQNLVVRVWTPQAQELWGLRPEETIGQSLLDLDSGMPAAELHPLLHAVVVGDAPSVRDHHISAVNRRGRTIDLEVAITPLLRSSGPGTAGALLLMEDVTPDV</sequence>
<feature type="compositionally biased region" description="Low complexity" evidence="6">
    <location>
        <begin position="482"/>
        <end position="496"/>
    </location>
</feature>
<dbReference type="PANTHER" id="PTHR24422">
    <property type="entry name" value="CHEMOTAXIS PROTEIN METHYLTRANSFERASE"/>
    <property type="match status" value="1"/>
</dbReference>
<dbReference type="PRINTS" id="PR00996">
    <property type="entry name" value="CHERMTFRASE"/>
</dbReference>
<keyword evidence="10" id="KW-1185">Reference proteome</keyword>
<dbReference type="EC" id="2.1.1.80" evidence="2"/>
<evidence type="ECO:0000256" key="5">
    <source>
        <dbReference type="ARBA" id="ARBA00022691"/>
    </source>
</evidence>
<dbReference type="SUPFAM" id="SSF53335">
    <property type="entry name" value="S-adenosyl-L-methionine-dependent methyltransferases"/>
    <property type="match status" value="1"/>
</dbReference>
<organism evidence="9 10">
    <name type="scientific">Microlunatus spumicola</name>
    <dbReference type="NCBI Taxonomy" id="81499"/>
    <lineage>
        <taxon>Bacteria</taxon>
        <taxon>Bacillati</taxon>
        <taxon>Actinomycetota</taxon>
        <taxon>Actinomycetes</taxon>
        <taxon>Propionibacteriales</taxon>
        <taxon>Propionibacteriaceae</taxon>
        <taxon>Microlunatus</taxon>
    </lineage>
</organism>
<dbReference type="SMART" id="SM00138">
    <property type="entry name" value="MeTrc"/>
    <property type="match status" value="1"/>
</dbReference>
<evidence type="ECO:0000256" key="6">
    <source>
        <dbReference type="SAM" id="MobiDB-lite"/>
    </source>
</evidence>
<dbReference type="Proteomes" id="UP001500767">
    <property type="component" value="Unassembled WGS sequence"/>
</dbReference>
<dbReference type="CDD" id="cd00130">
    <property type="entry name" value="PAS"/>
    <property type="match status" value="2"/>
</dbReference>
<feature type="domain" description="CheR-type methyltransferase" evidence="8">
    <location>
        <begin position="18"/>
        <end position="282"/>
    </location>
</feature>
<dbReference type="EMBL" id="BAAAYR010000001">
    <property type="protein sequence ID" value="GAA3554250.1"/>
    <property type="molecule type" value="Genomic_DNA"/>
</dbReference>
<evidence type="ECO:0000313" key="10">
    <source>
        <dbReference type="Proteomes" id="UP001500767"/>
    </source>
</evidence>
<dbReference type="InterPro" id="IPR035965">
    <property type="entry name" value="PAS-like_dom_sf"/>
</dbReference>
<dbReference type="Gene3D" id="1.10.155.10">
    <property type="entry name" value="Chemotaxis receptor methyltransferase CheR, N-terminal domain"/>
    <property type="match status" value="1"/>
</dbReference>
<evidence type="ECO:0000256" key="4">
    <source>
        <dbReference type="ARBA" id="ARBA00022679"/>
    </source>
</evidence>
<evidence type="ECO:0000259" key="8">
    <source>
        <dbReference type="PROSITE" id="PS50123"/>
    </source>
</evidence>
<protein>
    <recommendedName>
        <fullName evidence="2">protein-glutamate O-methyltransferase</fullName>
        <ecNumber evidence="2">2.1.1.80</ecNumber>
    </recommendedName>
</protein>
<dbReference type="PROSITE" id="PS50123">
    <property type="entry name" value="CHER"/>
    <property type="match status" value="1"/>
</dbReference>
<keyword evidence="4" id="KW-0808">Transferase</keyword>
<dbReference type="Gene3D" id="1.10.287.620">
    <property type="entry name" value="Helix Hairpins"/>
    <property type="match status" value="1"/>
</dbReference>
<dbReference type="InterPro" id="IPR022641">
    <property type="entry name" value="CheR_N"/>
</dbReference>
<name>A0ABP6WR75_9ACTN</name>
<dbReference type="Pfam" id="PF08448">
    <property type="entry name" value="PAS_4"/>
    <property type="match status" value="2"/>
</dbReference>
<keyword evidence="5" id="KW-0949">S-adenosyl-L-methionine</keyword>
<evidence type="ECO:0000256" key="2">
    <source>
        <dbReference type="ARBA" id="ARBA00012534"/>
    </source>
</evidence>
<reference evidence="10" key="1">
    <citation type="journal article" date="2019" name="Int. J. Syst. Evol. Microbiol.">
        <title>The Global Catalogue of Microorganisms (GCM) 10K type strain sequencing project: providing services to taxonomists for standard genome sequencing and annotation.</title>
        <authorList>
            <consortium name="The Broad Institute Genomics Platform"/>
            <consortium name="The Broad Institute Genome Sequencing Center for Infectious Disease"/>
            <person name="Wu L."/>
            <person name="Ma J."/>
        </authorList>
    </citation>
    <scope>NUCLEOTIDE SEQUENCE [LARGE SCALE GENOMIC DNA]</scope>
    <source>
        <strain evidence="10">JCM 16540</strain>
    </source>
</reference>
<dbReference type="RefSeq" id="WP_204912236.1">
    <property type="nucleotide sequence ID" value="NZ_BAAAYR010000001.1"/>
</dbReference>
<dbReference type="SMART" id="SM00091">
    <property type="entry name" value="PAS"/>
    <property type="match status" value="2"/>
</dbReference>
<comment type="caution">
    <text evidence="9">The sequence shown here is derived from an EMBL/GenBank/DDBJ whole genome shotgun (WGS) entry which is preliminary data.</text>
</comment>
<proteinExistence type="predicted"/>
<dbReference type="InterPro" id="IPR000014">
    <property type="entry name" value="PAS"/>
</dbReference>
<comment type="catalytic activity">
    <reaction evidence="1">
        <text>L-glutamyl-[protein] + S-adenosyl-L-methionine = [protein]-L-glutamate 5-O-methyl ester + S-adenosyl-L-homocysteine</text>
        <dbReference type="Rhea" id="RHEA:24452"/>
        <dbReference type="Rhea" id="RHEA-COMP:10208"/>
        <dbReference type="Rhea" id="RHEA-COMP:10311"/>
        <dbReference type="ChEBI" id="CHEBI:29973"/>
        <dbReference type="ChEBI" id="CHEBI:57856"/>
        <dbReference type="ChEBI" id="CHEBI:59789"/>
        <dbReference type="ChEBI" id="CHEBI:82795"/>
        <dbReference type="EC" id="2.1.1.80"/>
    </reaction>
</comment>
<evidence type="ECO:0000313" key="9">
    <source>
        <dbReference type="EMBL" id="GAA3554250.1"/>
    </source>
</evidence>
<dbReference type="InterPro" id="IPR029063">
    <property type="entry name" value="SAM-dependent_MTases_sf"/>
</dbReference>
<keyword evidence="3" id="KW-0489">Methyltransferase</keyword>